<proteinExistence type="predicted"/>
<accession>A0AAE0ZYV2</accession>
<organism evidence="2 3">
    <name type="scientific">Elysia crispata</name>
    <name type="common">lettuce slug</name>
    <dbReference type="NCBI Taxonomy" id="231223"/>
    <lineage>
        <taxon>Eukaryota</taxon>
        <taxon>Metazoa</taxon>
        <taxon>Spiralia</taxon>
        <taxon>Lophotrochozoa</taxon>
        <taxon>Mollusca</taxon>
        <taxon>Gastropoda</taxon>
        <taxon>Heterobranchia</taxon>
        <taxon>Euthyneura</taxon>
        <taxon>Panpulmonata</taxon>
        <taxon>Sacoglossa</taxon>
        <taxon>Placobranchoidea</taxon>
        <taxon>Plakobranchidae</taxon>
        <taxon>Elysia</taxon>
    </lineage>
</organism>
<protein>
    <submittedName>
        <fullName evidence="2">Uncharacterized protein</fullName>
    </submittedName>
</protein>
<dbReference type="EMBL" id="JAWDGP010002984">
    <property type="protein sequence ID" value="KAK3778208.1"/>
    <property type="molecule type" value="Genomic_DNA"/>
</dbReference>
<keyword evidence="3" id="KW-1185">Reference proteome</keyword>
<evidence type="ECO:0000313" key="3">
    <source>
        <dbReference type="Proteomes" id="UP001283361"/>
    </source>
</evidence>
<feature type="transmembrane region" description="Helical" evidence="1">
    <location>
        <begin position="32"/>
        <end position="49"/>
    </location>
</feature>
<evidence type="ECO:0000256" key="1">
    <source>
        <dbReference type="SAM" id="Phobius"/>
    </source>
</evidence>
<reference evidence="2" key="1">
    <citation type="journal article" date="2023" name="G3 (Bethesda)">
        <title>A reference genome for the long-term kleptoplast-retaining sea slug Elysia crispata morphotype clarki.</title>
        <authorList>
            <person name="Eastman K.E."/>
            <person name="Pendleton A.L."/>
            <person name="Shaikh M.A."/>
            <person name="Suttiyut T."/>
            <person name="Ogas R."/>
            <person name="Tomko P."/>
            <person name="Gavelis G."/>
            <person name="Widhalm J.R."/>
            <person name="Wisecaver J.H."/>
        </authorList>
    </citation>
    <scope>NUCLEOTIDE SEQUENCE</scope>
    <source>
        <strain evidence="2">ECLA1</strain>
    </source>
</reference>
<gene>
    <name evidence="2" type="ORF">RRG08_060135</name>
</gene>
<name>A0AAE0ZYV2_9GAST</name>
<keyword evidence="1" id="KW-0812">Transmembrane</keyword>
<evidence type="ECO:0000313" key="2">
    <source>
        <dbReference type="EMBL" id="KAK3778208.1"/>
    </source>
</evidence>
<dbReference type="AlphaFoldDB" id="A0AAE0ZYV2"/>
<keyword evidence="1" id="KW-1133">Transmembrane helix</keyword>
<comment type="caution">
    <text evidence="2">The sequence shown here is derived from an EMBL/GenBank/DDBJ whole genome shotgun (WGS) entry which is preliminary data.</text>
</comment>
<keyword evidence="1" id="KW-0472">Membrane</keyword>
<dbReference type="Proteomes" id="UP001283361">
    <property type="component" value="Unassembled WGS sequence"/>
</dbReference>
<sequence>MQRSVERGSPHRAESQLFPIPVIEEQDESPQFLFWSIILSVTGSLLTYIERSRTRYLAGELLIIEVRGISGHRLGSSGLETNIKM</sequence>